<dbReference type="PROSITE" id="PS50949">
    <property type="entry name" value="HTH_GNTR"/>
    <property type="match status" value="1"/>
</dbReference>
<comment type="caution">
    <text evidence="5">The sequence shown here is derived from an EMBL/GenBank/DDBJ whole genome shotgun (WGS) entry which is preliminary data.</text>
</comment>
<accession>A0A563EY35</accession>
<feature type="domain" description="HTH gntR-type" evidence="4">
    <location>
        <begin position="20"/>
        <end position="88"/>
    </location>
</feature>
<dbReference type="SUPFAM" id="SSF48008">
    <property type="entry name" value="GntR ligand-binding domain-like"/>
    <property type="match status" value="1"/>
</dbReference>
<evidence type="ECO:0000256" key="3">
    <source>
        <dbReference type="ARBA" id="ARBA00023163"/>
    </source>
</evidence>
<proteinExistence type="predicted"/>
<dbReference type="OrthoDB" id="4535513at2"/>
<dbReference type="SMART" id="SM00345">
    <property type="entry name" value="HTH_GNTR"/>
    <property type="match status" value="1"/>
</dbReference>
<sequence length="260" mass="29351">MNDENSPDAGNWALPLDSRRPLPELIEEQLRAKIADGSLEAGDRLPTEPELARQLNVARSSLRTALQSLQHRGIVEVRRGLGWYVRTTNLDEDEFVDRQFTGNHFSDADLLETRIALETAATSLAATRATDGELDEIAKLSTMYQRATELADTIEADEAFHLAIVRASHNRLLEKLYLALVPQLRAYRRSTATRPVHNRSANDHQQVVMWLRRRDEVGARIAMTTHLLGLYQDFAEAAEREATMTNFVSVDDEPMWTSAD</sequence>
<dbReference type="InterPro" id="IPR008920">
    <property type="entry name" value="TF_FadR/GntR_C"/>
</dbReference>
<organism evidence="5 6">
    <name type="scientific">Lentzea tibetensis</name>
    <dbReference type="NCBI Taxonomy" id="2591470"/>
    <lineage>
        <taxon>Bacteria</taxon>
        <taxon>Bacillati</taxon>
        <taxon>Actinomycetota</taxon>
        <taxon>Actinomycetes</taxon>
        <taxon>Pseudonocardiales</taxon>
        <taxon>Pseudonocardiaceae</taxon>
        <taxon>Lentzea</taxon>
    </lineage>
</organism>
<dbReference type="GO" id="GO:0003700">
    <property type="term" value="F:DNA-binding transcription factor activity"/>
    <property type="evidence" value="ECO:0007669"/>
    <property type="project" value="InterPro"/>
</dbReference>
<dbReference type="InterPro" id="IPR000524">
    <property type="entry name" value="Tscrpt_reg_HTH_GntR"/>
</dbReference>
<dbReference type="Gene3D" id="1.10.10.10">
    <property type="entry name" value="Winged helix-like DNA-binding domain superfamily/Winged helix DNA-binding domain"/>
    <property type="match status" value="1"/>
</dbReference>
<dbReference type="InterPro" id="IPR011711">
    <property type="entry name" value="GntR_C"/>
</dbReference>
<keyword evidence="3" id="KW-0804">Transcription</keyword>
<dbReference type="Pfam" id="PF00392">
    <property type="entry name" value="GntR"/>
    <property type="match status" value="1"/>
</dbReference>
<name>A0A563EY35_9PSEU</name>
<dbReference type="InterPro" id="IPR036388">
    <property type="entry name" value="WH-like_DNA-bd_sf"/>
</dbReference>
<evidence type="ECO:0000259" key="4">
    <source>
        <dbReference type="PROSITE" id="PS50949"/>
    </source>
</evidence>
<dbReference type="Pfam" id="PF07729">
    <property type="entry name" value="FCD"/>
    <property type="match status" value="1"/>
</dbReference>
<reference evidence="5 6" key="1">
    <citation type="submission" date="2019-07" db="EMBL/GenBank/DDBJ databases">
        <title>Lentzea xizangensis sp. nov., isolated from Qinghai-Tibetan Plateau Soils.</title>
        <authorList>
            <person name="Huang J."/>
        </authorList>
    </citation>
    <scope>NUCLEOTIDE SEQUENCE [LARGE SCALE GENOMIC DNA]</scope>
    <source>
        <strain evidence="5 6">FXJ1.1311</strain>
    </source>
</reference>
<gene>
    <name evidence="5" type="ORF">FKR81_10110</name>
</gene>
<evidence type="ECO:0000256" key="2">
    <source>
        <dbReference type="ARBA" id="ARBA00023125"/>
    </source>
</evidence>
<dbReference type="EMBL" id="VOBR01000005">
    <property type="protein sequence ID" value="TWP52647.1"/>
    <property type="molecule type" value="Genomic_DNA"/>
</dbReference>
<dbReference type="PANTHER" id="PTHR43537:SF5">
    <property type="entry name" value="UXU OPERON TRANSCRIPTIONAL REGULATOR"/>
    <property type="match status" value="1"/>
</dbReference>
<evidence type="ECO:0000313" key="5">
    <source>
        <dbReference type="EMBL" id="TWP52647.1"/>
    </source>
</evidence>
<dbReference type="InterPro" id="IPR036390">
    <property type="entry name" value="WH_DNA-bd_sf"/>
</dbReference>
<dbReference type="SMART" id="SM00895">
    <property type="entry name" value="FCD"/>
    <property type="match status" value="1"/>
</dbReference>
<dbReference type="PANTHER" id="PTHR43537">
    <property type="entry name" value="TRANSCRIPTIONAL REGULATOR, GNTR FAMILY"/>
    <property type="match status" value="1"/>
</dbReference>
<evidence type="ECO:0000313" key="6">
    <source>
        <dbReference type="Proteomes" id="UP000316639"/>
    </source>
</evidence>
<dbReference type="GO" id="GO:0003677">
    <property type="term" value="F:DNA binding"/>
    <property type="evidence" value="ECO:0007669"/>
    <property type="project" value="UniProtKB-KW"/>
</dbReference>
<keyword evidence="2" id="KW-0238">DNA-binding</keyword>
<dbReference type="SUPFAM" id="SSF46785">
    <property type="entry name" value="Winged helix' DNA-binding domain"/>
    <property type="match status" value="1"/>
</dbReference>
<evidence type="ECO:0000256" key="1">
    <source>
        <dbReference type="ARBA" id="ARBA00023015"/>
    </source>
</evidence>
<keyword evidence="1" id="KW-0805">Transcription regulation</keyword>
<dbReference type="Proteomes" id="UP000316639">
    <property type="component" value="Unassembled WGS sequence"/>
</dbReference>
<dbReference type="Gene3D" id="1.20.120.530">
    <property type="entry name" value="GntR ligand-binding domain-like"/>
    <property type="match status" value="1"/>
</dbReference>
<dbReference type="CDD" id="cd07377">
    <property type="entry name" value="WHTH_GntR"/>
    <property type="match status" value="1"/>
</dbReference>
<keyword evidence="6" id="KW-1185">Reference proteome</keyword>
<dbReference type="RefSeq" id="WP_146350703.1">
    <property type="nucleotide sequence ID" value="NZ_VOBR01000005.1"/>
</dbReference>
<dbReference type="PRINTS" id="PR00035">
    <property type="entry name" value="HTHGNTR"/>
</dbReference>
<dbReference type="AlphaFoldDB" id="A0A563EY35"/>
<protein>
    <submittedName>
        <fullName evidence="5">FadR family transcriptional regulator</fullName>
    </submittedName>
</protein>